<reference evidence="2" key="1">
    <citation type="submission" date="2013-07" db="EMBL/GenBank/DDBJ databases">
        <title>Transcriptome sequencing and developmental regulation of gene expression in Anopheles aquasalis.</title>
        <authorList>
            <consortium name="Brazilian Malaria Network (MCT/CNPq/MS/SCTIE/DECIT/PRONEX 555648/2009-5) and Research Network on Bioactive Molecules from Arthropod Vectors (NAP-MOBIARVE"/>
            <consortium name="University of Sao Paulo)"/>
            <person name="Marinotti O."/>
            <person name="Ribeiro J.M.C."/>
            <person name="Costa-da-Silva A.L."/>
            <person name="Silva M.C.P."/>
            <person name="Lopes A.R."/>
            <person name="Barros M.S."/>
            <person name="Sa-Nunes A."/>
            <person name="Konjin B.B."/>
            <person name="Carvalho E."/>
            <person name="Suesdek L."/>
            <person name="Silva-Neto M.A.C."/>
            <person name="Capurro M.L."/>
        </authorList>
    </citation>
    <scope>NUCLEOTIDE SEQUENCE</scope>
    <source>
        <tissue evidence="2">Whole body</tissue>
    </source>
</reference>
<organism evidence="2">
    <name type="scientific">Anopheles aquasalis</name>
    <name type="common">Malaria mosquito</name>
    <dbReference type="NCBI Taxonomy" id="42839"/>
    <lineage>
        <taxon>Eukaryota</taxon>
        <taxon>Metazoa</taxon>
        <taxon>Ecdysozoa</taxon>
        <taxon>Arthropoda</taxon>
        <taxon>Hexapoda</taxon>
        <taxon>Insecta</taxon>
        <taxon>Pterygota</taxon>
        <taxon>Neoptera</taxon>
        <taxon>Endopterygota</taxon>
        <taxon>Diptera</taxon>
        <taxon>Nematocera</taxon>
        <taxon>Culicoidea</taxon>
        <taxon>Culicidae</taxon>
        <taxon>Anophelinae</taxon>
        <taxon>Anopheles</taxon>
    </lineage>
</organism>
<accession>T1DP57</accession>
<keyword evidence="1" id="KW-0472">Membrane</keyword>
<evidence type="ECO:0000313" key="2">
    <source>
        <dbReference type="EMBL" id="JAA99355.1"/>
    </source>
</evidence>
<feature type="transmembrane region" description="Helical" evidence="1">
    <location>
        <begin position="60"/>
        <end position="78"/>
    </location>
</feature>
<sequence length="136" mass="15700">MKTESLNQARITGDYRAQSGMIILIYLSFKHSLFNVFLRYFMLPADGNHKNRENNPQLPVAWLIGMMIFHRTIAPAPNHKRTNESIVGREDNRKATSSFGHQLGYFTIAIAMMRWPWDNHARADVTFCTFPPLEST</sequence>
<feature type="transmembrane region" description="Helical" evidence="1">
    <location>
        <begin position="99"/>
        <end position="117"/>
    </location>
</feature>
<keyword evidence="1" id="KW-0812">Transmembrane</keyword>
<keyword evidence="1" id="KW-1133">Transmembrane helix</keyword>
<dbReference type="EMBL" id="GAMD01002235">
    <property type="protein sequence ID" value="JAA99355.1"/>
    <property type="molecule type" value="mRNA"/>
</dbReference>
<feature type="transmembrane region" description="Helical" evidence="1">
    <location>
        <begin position="21"/>
        <end position="40"/>
    </location>
</feature>
<dbReference type="AlphaFoldDB" id="T1DP57"/>
<proteinExistence type="evidence at transcript level"/>
<evidence type="ECO:0000256" key="1">
    <source>
        <dbReference type="SAM" id="Phobius"/>
    </source>
</evidence>
<name>T1DP57_ANOAQ</name>
<protein>
    <submittedName>
        <fullName evidence="2">Uncharacterized protein</fullName>
    </submittedName>
</protein>